<reference evidence="3" key="1">
    <citation type="journal article" date="2006" name="Science">
        <title>Ancient noncoding elements conserved in the human genome.</title>
        <authorList>
            <person name="Venkatesh B."/>
            <person name="Kirkness E.F."/>
            <person name="Loh Y.H."/>
            <person name="Halpern A.L."/>
            <person name="Lee A.P."/>
            <person name="Johnson J."/>
            <person name="Dandona N."/>
            <person name="Viswanathan L.D."/>
            <person name="Tay A."/>
            <person name="Venter J.C."/>
            <person name="Strausberg R.L."/>
            <person name="Brenner S."/>
        </authorList>
    </citation>
    <scope>NUCLEOTIDE SEQUENCE [LARGE SCALE GENOMIC DNA]</scope>
</reference>
<dbReference type="AlphaFoldDB" id="A0A4W3HUM1"/>
<feature type="domain" description="G protein gamma" evidence="1">
    <location>
        <begin position="23"/>
        <end position="59"/>
    </location>
</feature>
<evidence type="ECO:0000313" key="3">
    <source>
        <dbReference type="Proteomes" id="UP000314986"/>
    </source>
</evidence>
<reference evidence="2" key="5">
    <citation type="submission" date="2025-09" db="UniProtKB">
        <authorList>
            <consortium name="Ensembl"/>
        </authorList>
    </citation>
    <scope>IDENTIFICATION</scope>
</reference>
<dbReference type="GO" id="GO:0007186">
    <property type="term" value="P:G protein-coupled receptor signaling pathway"/>
    <property type="evidence" value="ECO:0007669"/>
    <property type="project" value="InterPro"/>
</dbReference>
<reference evidence="3" key="2">
    <citation type="journal article" date="2007" name="PLoS Biol.">
        <title>Survey sequencing and comparative analysis of the elephant shark (Callorhinchus milii) genome.</title>
        <authorList>
            <person name="Venkatesh B."/>
            <person name="Kirkness E.F."/>
            <person name="Loh Y.H."/>
            <person name="Halpern A.L."/>
            <person name="Lee A.P."/>
            <person name="Johnson J."/>
            <person name="Dandona N."/>
            <person name="Viswanathan L.D."/>
            <person name="Tay A."/>
            <person name="Venter J.C."/>
            <person name="Strausberg R.L."/>
            <person name="Brenner S."/>
        </authorList>
    </citation>
    <scope>NUCLEOTIDE SEQUENCE [LARGE SCALE GENOMIC DNA]</scope>
</reference>
<keyword evidence="3" id="KW-1185">Reference proteome</keyword>
<dbReference type="Ensembl" id="ENSCMIT00000018983.1">
    <property type="protein sequence ID" value="ENSCMIP00000018632.1"/>
    <property type="gene ID" value="ENSCMIG00000008754.1"/>
</dbReference>
<evidence type="ECO:0000259" key="1">
    <source>
        <dbReference type="PROSITE" id="PS50058"/>
    </source>
</evidence>
<evidence type="ECO:0000313" key="2">
    <source>
        <dbReference type="Ensembl" id="ENSCMIP00000018632.1"/>
    </source>
</evidence>
<reference evidence="3" key="3">
    <citation type="journal article" date="2014" name="Nature">
        <title>Elephant shark genome provides unique insights into gnathostome evolution.</title>
        <authorList>
            <consortium name="International Elephant Shark Genome Sequencing Consortium"/>
            <person name="Venkatesh B."/>
            <person name="Lee A.P."/>
            <person name="Ravi V."/>
            <person name="Maurya A.K."/>
            <person name="Lian M.M."/>
            <person name="Swann J.B."/>
            <person name="Ohta Y."/>
            <person name="Flajnik M.F."/>
            <person name="Sutoh Y."/>
            <person name="Kasahara M."/>
            <person name="Hoon S."/>
            <person name="Gangu V."/>
            <person name="Roy S.W."/>
            <person name="Irimia M."/>
            <person name="Korzh V."/>
            <person name="Kondrychyn I."/>
            <person name="Lim Z.W."/>
            <person name="Tay B.H."/>
            <person name="Tohari S."/>
            <person name="Kong K.W."/>
            <person name="Ho S."/>
            <person name="Lorente-Galdos B."/>
            <person name="Quilez J."/>
            <person name="Marques-Bonet T."/>
            <person name="Raney B.J."/>
            <person name="Ingham P.W."/>
            <person name="Tay A."/>
            <person name="Hillier L.W."/>
            <person name="Minx P."/>
            <person name="Boehm T."/>
            <person name="Wilson R.K."/>
            <person name="Brenner S."/>
            <person name="Warren W.C."/>
        </authorList>
    </citation>
    <scope>NUCLEOTIDE SEQUENCE [LARGE SCALE GENOMIC DNA]</scope>
</reference>
<reference evidence="2" key="4">
    <citation type="submission" date="2025-08" db="UniProtKB">
        <authorList>
            <consortium name="Ensembl"/>
        </authorList>
    </citation>
    <scope>IDENTIFICATION</scope>
</reference>
<sequence length="59" mass="6727">MLIGFSIFRRPAEQLPLSYSLIASIERVKISNVSANVVHNCEQHMKNNPFEDKKPCIVL</sequence>
<dbReference type="InterPro" id="IPR015898">
    <property type="entry name" value="G-protein_gamma-like_dom"/>
</dbReference>
<protein>
    <recommendedName>
        <fullName evidence="1">G protein gamma domain-containing protein</fullName>
    </recommendedName>
</protein>
<organism evidence="2 3">
    <name type="scientific">Callorhinchus milii</name>
    <name type="common">Ghost shark</name>
    <dbReference type="NCBI Taxonomy" id="7868"/>
    <lineage>
        <taxon>Eukaryota</taxon>
        <taxon>Metazoa</taxon>
        <taxon>Chordata</taxon>
        <taxon>Craniata</taxon>
        <taxon>Vertebrata</taxon>
        <taxon>Chondrichthyes</taxon>
        <taxon>Holocephali</taxon>
        <taxon>Chimaeriformes</taxon>
        <taxon>Callorhinchidae</taxon>
        <taxon>Callorhinchus</taxon>
    </lineage>
</organism>
<dbReference type="Proteomes" id="UP000314986">
    <property type="component" value="Unassembled WGS sequence"/>
</dbReference>
<proteinExistence type="predicted"/>
<dbReference type="PROSITE" id="PS50058">
    <property type="entry name" value="G_PROTEIN_GAMMA"/>
    <property type="match status" value="1"/>
</dbReference>
<accession>A0A4W3HUM1</accession>
<name>A0A4W3HUM1_CALMI</name>